<evidence type="ECO:0000313" key="1">
    <source>
        <dbReference type="EMBL" id="CAL5134060.1"/>
    </source>
</evidence>
<dbReference type="Proteomes" id="UP001497525">
    <property type="component" value="Unassembled WGS sequence"/>
</dbReference>
<comment type="caution">
    <text evidence="1">The sequence shown here is derived from an EMBL/GenBank/DDBJ whole genome shotgun (WGS) entry which is preliminary data.</text>
</comment>
<sequence>MRTITWRQIRPYQRNVDNRNGNTLGADYCEFEHVYIKRQSKIDGYLRSVERSTLESTYMLLHSGLNPPPSEGLFDWFCIKTCLDTIRPRHMLHKSLKDSCSLCFNHEGFDFSARHVPYPPSDFQLS</sequence>
<gene>
    <name evidence="1" type="ORF">CDAUBV1_LOCUS7290</name>
</gene>
<name>A0AAV2TA81_CALDB</name>
<organism evidence="1 2">
    <name type="scientific">Calicophoron daubneyi</name>
    <name type="common">Rumen fluke</name>
    <name type="synonym">Paramphistomum daubneyi</name>
    <dbReference type="NCBI Taxonomy" id="300641"/>
    <lineage>
        <taxon>Eukaryota</taxon>
        <taxon>Metazoa</taxon>
        <taxon>Spiralia</taxon>
        <taxon>Lophotrochozoa</taxon>
        <taxon>Platyhelminthes</taxon>
        <taxon>Trematoda</taxon>
        <taxon>Digenea</taxon>
        <taxon>Plagiorchiida</taxon>
        <taxon>Pronocephalata</taxon>
        <taxon>Paramphistomoidea</taxon>
        <taxon>Paramphistomidae</taxon>
        <taxon>Calicophoron</taxon>
    </lineage>
</organism>
<reference evidence="1" key="1">
    <citation type="submission" date="2024-06" db="EMBL/GenBank/DDBJ databases">
        <authorList>
            <person name="Liu X."/>
            <person name="Lenzi L."/>
            <person name="Haldenby T S."/>
            <person name="Uol C."/>
        </authorList>
    </citation>
    <scope>NUCLEOTIDE SEQUENCE</scope>
</reference>
<accession>A0AAV2TA81</accession>
<evidence type="ECO:0000313" key="2">
    <source>
        <dbReference type="Proteomes" id="UP001497525"/>
    </source>
</evidence>
<proteinExistence type="predicted"/>
<protein>
    <submittedName>
        <fullName evidence="1">Uncharacterized protein</fullName>
    </submittedName>
</protein>
<dbReference type="AlphaFoldDB" id="A0AAV2TA81"/>
<dbReference type="EMBL" id="CAXLJL010000179">
    <property type="protein sequence ID" value="CAL5134060.1"/>
    <property type="molecule type" value="Genomic_DNA"/>
</dbReference>